<dbReference type="AlphaFoldDB" id="A0A939T2C6"/>
<proteinExistence type="predicted"/>
<organism evidence="1 2">
    <name type="scientific">Actinomadura barringtoniae</name>
    <dbReference type="NCBI Taxonomy" id="1427535"/>
    <lineage>
        <taxon>Bacteria</taxon>
        <taxon>Bacillati</taxon>
        <taxon>Actinomycetota</taxon>
        <taxon>Actinomycetes</taxon>
        <taxon>Streptosporangiales</taxon>
        <taxon>Thermomonosporaceae</taxon>
        <taxon>Actinomadura</taxon>
    </lineage>
</organism>
<keyword evidence="2" id="KW-1185">Reference proteome</keyword>
<name>A0A939T2C6_9ACTN</name>
<dbReference type="RefSeq" id="WP_208253990.1">
    <property type="nucleotide sequence ID" value="NZ_JAGEOJ010000002.1"/>
</dbReference>
<evidence type="ECO:0000313" key="1">
    <source>
        <dbReference type="EMBL" id="MBO2446378.1"/>
    </source>
</evidence>
<dbReference type="EMBL" id="JAGEOJ010000002">
    <property type="protein sequence ID" value="MBO2446378.1"/>
    <property type="molecule type" value="Genomic_DNA"/>
</dbReference>
<protein>
    <submittedName>
        <fullName evidence="1">Uncharacterized protein</fullName>
    </submittedName>
</protein>
<evidence type="ECO:0000313" key="2">
    <source>
        <dbReference type="Proteomes" id="UP000669179"/>
    </source>
</evidence>
<comment type="caution">
    <text evidence="1">The sequence shown here is derived from an EMBL/GenBank/DDBJ whole genome shotgun (WGS) entry which is preliminary data.</text>
</comment>
<accession>A0A939T2C6</accession>
<dbReference type="Proteomes" id="UP000669179">
    <property type="component" value="Unassembled WGS sequence"/>
</dbReference>
<sequence>MFEPDEHVVAYKAYRSFKNPSCWNGTWCSCTRGQAPLVLTVYTKKSRYPKVGMFIVAR</sequence>
<reference evidence="1" key="1">
    <citation type="submission" date="2021-03" db="EMBL/GenBank/DDBJ databases">
        <authorList>
            <person name="Kanchanasin P."/>
            <person name="Saeng-In P."/>
            <person name="Phongsopitanun W."/>
            <person name="Yuki M."/>
            <person name="Kudo T."/>
            <person name="Ohkuma M."/>
            <person name="Tanasupawat S."/>
        </authorList>
    </citation>
    <scope>NUCLEOTIDE SEQUENCE</scope>
    <source>
        <strain evidence="1">GKU 128</strain>
    </source>
</reference>
<gene>
    <name evidence="1" type="ORF">J4573_04700</name>
</gene>